<name>A0A4C1W7Z4_EUMVA</name>
<proteinExistence type="predicted"/>
<evidence type="ECO:0000313" key="2">
    <source>
        <dbReference type="Proteomes" id="UP000299102"/>
    </source>
</evidence>
<protein>
    <submittedName>
        <fullName evidence="1">Uncharacterized protein</fullName>
    </submittedName>
</protein>
<organism evidence="1 2">
    <name type="scientific">Eumeta variegata</name>
    <name type="common">Bagworm moth</name>
    <name type="synonym">Eumeta japonica</name>
    <dbReference type="NCBI Taxonomy" id="151549"/>
    <lineage>
        <taxon>Eukaryota</taxon>
        <taxon>Metazoa</taxon>
        <taxon>Ecdysozoa</taxon>
        <taxon>Arthropoda</taxon>
        <taxon>Hexapoda</taxon>
        <taxon>Insecta</taxon>
        <taxon>Pterygota</taxon>
        <taxon>Neoptera</taxon>
        <taxon>Endopterygota</taxon>
        <taxon>Lepidoptera</taxon>
        <taxon>Glossata</taxon>
        <taxon>Ditrysia</taxon>
        <taxon>Tineoidea</taxon>
        <taxon>Psychidae</taxon>
        <taxon>Oiketicinae</taxon>
        <taxon>Eumeta</taxon>
    </lineage>
</organism>
<reference evidence="1 2" key="1">
    <citation type="journal article" date="2019" name="Commun. Biol.">
        <title>The bagworm genome reveals a unique fibroin gene that provides high tensile strength.</title>
        <authorList>
            <person name="Kono N."/>
            <person name="Nakamura H."/>
            <person name="Ohtoshi R."/>
            <person name="Tomita M."/>
            <person name="Numata K."/>
            <person name="Arakawa K."/>
        </authorList>
    </citation>
    <scope>NUCLEOTIDE SEQUENCE [LARGE SCALE GENOMIC DNA]</scope>
</reference>
<accession>A0A4C1W7Z4</accession>
<dbReference type="EMBL" id="BGZK01000480">
    <property type="protein sequence ID" value="GBP46247.1"/>
    <property type="molecule type" value="Genomic_DNA"/>
</dbReference>
<evidence type="ECO:0000313" key="1">
    <source>
        <dbReference type="EMBL" id="GBP46247.1"/>
    </source>
</evidence>
<comment type="caution">
    <text evidence="1">The sequence shown here is derived from an EMBL/GenBank/DDBJ whole genome shotgun (WGS) entry which is preliminary data.</text>
</comment>
<dbReference type="Proteomes" id="UP000299102">
    <property type="component" value="Unassembled WGS sequence"/>
</dbReference>
<keyword evidence="2" id="KW-1185">Reference proteome</keyword>
<gene>
    <name evidence="1" type="ORF">EVAR_30376_1</name>
</gene>
<sequence>MRRPKTSPPCMEKTVDGVSGRALGLLTSYSRNKVQRVDIYANRPPGYALFERGFTSSTKGVRGLLNEVPVRLCLGNPAWCSAAEGGRILKYTSL</sequence>
<dbReference type="AlphaFoldDB" id="A0A4C1W7Z4"/>